<dbReference type="Gene3D" id="3.40.630.10">
    <property type="entry name" value="Zn peptidases"/>
    <property type="match status" value="1"/>
</dbReference>
<dbReference type="SUPFAM" id="SSF53187">
    <property type="entry name" value="Zn-dependent exopeptidases"/>
    <property type="match status" value="1"/>
</dbReference>
<dbReference type="InterPro" id="IPR000834">
    <property type="entry name" value="Peptidase_M14"/>
</dbReference>
<feature type="signal peptide" evidence="12">
    <location>
        <begin position="1"/>
        <end position="16"/>
    </location>
</feature>
<dbReference type="Proteomes" id="UP000694414">
    <property type="component" value="Unplaced"/>
</dbReference>
<evidence type="ECO:0000256" key="9">
    <source>
        <dbReference type="ARBA" id="ARBA00023049"/>
    </source>
</evidence>
<organism evidence="14 15">
    <name type="scientific">Prolemur simus</name>
    <name type="common">Greater bamboo lemur</name>
    <name type="synonym">Hapalemur simus</name>
    <dbReference type="NCBI Taxonomy" id="1328070"/>
    <lineage>
        <taxon>Eukaryota</taxon>
        <taxon>Metazoa</taxon>
        <taxon>Chordata</taxon>
        <taxon>Craniata</taxon>
        <taxon>Vertebrata</taxon>
        <taxon>Euteleostomi</taxon>
        <taxon>Mammalia</taxon>
        <taxon>Eutheria</taxon>
        <taxon>Euarchontoglires</taxon>
        <taxon>Primates</taxon>
        <taxon>Strepsirrhini</taxon>
        <taxon>Lemuriformes</taxon>
        <taxon>Lemuridae</taxon>
        <taxon>Prolemur</taxon>
    </lineage>
</organism>
<dbReference type="SUPFAM" id="SSF54897">
    <property type="entry name" value="Protease propeptides/inhibitors"/>
    <property type="match status" value="1"/>
</dbReference>
<dbReference type="AlphaFoldDB" id="A0A8C9AYN0"/>
<reference evidence="14" key="2">
    <citation type="submission" date="2025-09" db="UniProtKB">
        <authorList>
            <consortium name="Ensembl"/>
        </authorList>
    </citation>
    <scope>IDENTIFICATION</scope>
</reference>
<evidence type="ECO:0000256" key="11">
    <source>
        <dbReference type="PROSITE-ProRule" id="PRU01379"/>
    </source>
</evidence>
<evidence type="ECO:0000259" key="13">
    <source>
        <dbReference type="PROSITE" id="PS52035"/>
    </source>
</evidence>
<keyword evidence="6 12" id="KW-0732">Signal</keyword>
<comment type="caution">
    <text evidence="11">Lacks conserved residue(s) required for the propagation of feature annotation.</text>
</comment>
<dbReference type="Gene3D" id="3.30.70.340">
    <property type="entry name" value="Metallocarboxypeptidase-like"/>
    <property type="match status" value="1"/>
</dbReference>
<keyword evidence="7" id="KW-0378">Hydrolase</keyword>
<reference evidence="14" key="1">
    <citation type="submission" date="2025-08" db="UniProtKB">
        <authorList>
            <consortium name="Ensembl"/>
        </authorList>
    </citation>
    <scope>IDENTIFICATION</scope>
</reference>
<evidence type="ECO:0000256" key="10">
    <source>
        <dbReference type="ARBA" id="ARBA00023157"/>
    </source>
</evidence>
<feature type="domain" description="Peptidase M14" evidence="13">
    <location>
        <begin position="120"/>
        <end position="174"/>
    </location>
</feature>
<dbReference type="Ensembl" id="ENSPSMT00000043417.1">
    <property type="protein sequence ID" value="ENSPSMP00000037702.1"/>
    <property type="gene ID" value="ENSPSMG00000025892.1"/>
</dbReference>
<keyword evidence="9" id="KW-0482">Metalloprotease</keyword>
<keyword evidence="15" id="KW-1185">Reference proteome</keyword>
<evidence type="ECO:0000256" key="6">
    <source>
        <dbReference type="ARBA" id="ARBA00022729"/>
    </source>
</evidence>
<dbReference type="GO" id="GO:0004181">
    <property type="term" value="F:metallocarboxypeptidase activity"/>
    <property type="evidence" value="ECO:0007669"/>
    <property type="project" value="InterPro"/>
</dbReference>
<feature type="chain" id="PRO_5034085572" evidence="12">
    <location>
        <begin position="17"/>
        <end position="174"/>
    </location>
</feature>
<evidence type="ECO:0000256" key="1">
    <source>
        <dbReference type="ARBA" id="ARBA00001947"/>
    </source>
</evidence>
<dbReference type="PROSITE" id="PS52035">
    <property type="entry name" value="PEPTIDASE_M14"/>
    <property type="match status" value="1"/>
</dbReference>
<name>A0A8C9AYN0_PROSS</name>
<dbReference type="InterPro" id="IPR003146">
    <property type="entry name" value="M14A_act_pep"/>
</dbReference>
<comment type="similarity">
    <text evidence="2 11">Belongs to the peptidase M14 family.</text>
</comment>
<evidence type="ECO:0000256" key="5">
    <source>
        <dbReference type="ARBA" id="ARBA00022723"/>
    </source>
</evidence>
<accession>A0A8C9AYN0</accession>
<dbReference type="GeneTree" id="ENSGT00940000160121"/>
<keyword evidence="3" id="KW-0121">Carboxypeptidase</keyword>
<evidence type="ECO:0000313" key="15">
    <source>
        <dbReference type="Proteomes" id="UP000694414"/>
    </source>
</evidence>
<keyword evidence="10" id="KW-1015">Disulfide bond</keyword>
<dbReference type="PANTHER" id="PTHR11705">
    <property type="entry name" value="PROTEASE FAMILY M14 CARBOXYPEPTIDASE A,B"/>
    <property type="match status" value="1"/>
</dbReference>
<evidence type="ECO:0000256" key="2">
    <source>
        <dbReference type="ARBA" id="ARBA00005988"/>
    </source>
</evidence>
<dbReference type="GO" id="GO:0008270">
    <property type="term" value="F:zinc ion binding"/>
    <property type="evidence" value="ECO:0007669"/>
    <property type="project" value="InterPro"/>
</dbReference>
<dbReference type="Pfam" id="PF00246">
    <property type="entry name" value="Peptidase_M14"/>
    <property type="match status" value="1"/>
</dbReference>
<keyword evidence="5" id="KW-0479">Metal-binding</keyword>
<evidence type="ECO:0000313" key="14">
    <source>
        <dbReference type="Ensembl" id="ENSPSMP00000037702.1"/>
    </source>
</evidence>
<keyword evidence="4" id="KW-0645">Protease</keyword>
<dbReference type="FunFam" id="3.30.70.340:FF:000001">
    <property type="entry name" value="Carboxypeptidase A5"/>
    <property type="match status" value="1"/>
</dbReference>
<sequence length="174" mass="20197">MRLILFFGALWGHIYCRETFVGDQVLEIVPSNEEEIKNLLELEAEEHLQLDFWKSPTIPGETAHVRVPFVNLQAVKVFLESQGISYSIMIEDVQFLLDKEREEMLFNQRKERTGNFNFGAYHTLEEISQEIDNLVAEHPGLVSKVNIGSSFEKRPMNVLKSSRSKCPERSLFFF</sequence>
<gene>
    <name evidence="14" type="primary">CPA2</name>
</gene>
<evidence type="ECO:0000256" key="8">
    <source>
        <dbReference type="ARBA" id="ARBA00022833"/>
    </source>
</evidence>
<protein>
    <submittedName>
        <fullName evidence="14">Carboxypeptidase A2</fullName>
    </submittedName>
</protein>
<dbReference type="InterPro" id="IPR036990">
    <property type="entry name" value="M14A-like_propep"/>
</dbReference>
<comment type="cofactor">
    <cofactor evidence="1">
        <name>Zn(2+)</name>
        <dbReference type="ChEBI" id="CHEBI:29105"/>
    </cofactor>
</comment>
<evidence type="ECO:0000256" key="7">
    <source>
        <dbReference type="ARBA" id="ARBA00022801"/>
    </source>
</evidence>
<keyword evidence="8" id="KW-0862">Zinc</keyword>
<dbReference type="Pfam" id="PF02244">
    <property type="entry name" value="Propep_M14"/>
    <property type="match status" value="1"/>
</dbReference>
<evidence type="ECO:0000256" key="3">
    <source>
        <dbReference type="ARBA" id="ARBA00022645"/>
    </source>
</evidence>
<dbReference type="PANTHER" id="PTHR11705:SF71">
    <property type="entry name" value="CARBOXYPEPTIDASE A2"/>
    <property type="match status" value="1"/>
</dbReference>
<evidence type="ECO:0000256" key="12">
    <source>
        <dbReference type="SAM" id="SignalP"/>
    </source>
</evidence>
<proteinExistence type="inferred from homology"/>
<dbReference type="GO" id="GO:0006508">
    <property type="term" value="P:proteolysis"/>
    <property type="evidence" value="ECO:0007669"/>
    <property type="project" value="UniProtKB-KW"/>
</dbReference>
<evidence type="ECO:0000256" key="4">
    <source>
        <dbReference type="ARBA" id="ARBA00022670"/>
    </source>
</evidence>
<dbReference type="GO" id="GO:0005615">
    <property type="term" value="C:extracellular space"/>
    <property type="evidence" value="ECO:0007669"/>
    <property type="project" value="TreeGrafter"/>
</dbReference>